<dbReference type="Proteomes" id="UP000326877">
    <property type="component" value="Unassembled WGS sequence"/>
</dbReference>
<keyword evidence="1" id="KW-0489">Methyltransferase</keyword>
<dbReference type="SUPFAM" id="SSF53335">
    <property type="entry name" value="S-adenosyl-L-methionine-dependent methyltransferases"/>
    <property type="match status" value="1"/>
</dbReference>
<dbReference type="PANTHER" id="PTHR43591:SF105">
    <property type="entry name" value="METHYLTRANSFERASE DOMAIN-CONTAINING PROTEIN-RELATED"/>
    <property type="match status" value="1"/>
</dbReference>
<dbReference type="AlphaFoldDB" id="A0A5N7CC69"/>
<dbReference type="CDD" id="cd02440">
    <property type="entry name" value="AdoMet_MTases"/>
    <property type="match status" value="1"/>
</dbReference>
<name>A0A5N7CC69_PETAA</name>
<accession>A0A5N7CC69</accession>
<dbReference type="EMBL" id="ML735245">
    <property type="protein sequence ID" value="KAE8391519.1"/>
    <property type="molecule type" value="Genomic_DNA"/>
</dbReference>
<dbReference type="InterPro" id="IPR029063">
    <property type="entry name" value="SAM-dependent_MTases_sf"/>
</dbReference>
<dbReference type="GO" id="GO:0008168">
    <property type="term" value="F:methyltransferase activity"/>
    <property type="evidence" value="ECO:0007669"/>
    <property type="project" value="UniProtKB-KW"/>
</dbReference>
<dbReference type="Gene3D" id="3.40.50.150">
    <property type="entry name" value="Vaccinia Virus protein VP39"/>
    <property type="match status" value="1"/>
</dbReference>
<organism evidence="1">
    <name type="scientific">Petromyces alliaceus</name>
    <name type="common">Aspergillus alliaceus</name>
    <dbReference type="NCBI Taxonomy" id="209559"/>
    <lineage>
        <taxon>Eukaryota</taxon>
        <taxon>Fungi</taxon>
        <taxon>Dikarya</taxon>
        <taxon>Ascomycota</taxon>
        <taxon>Pezizomycotina</taxon>
        <taxon>Eurotiomycetes</taxon>
        <taxon>Eurotiomycetidae</taxon>
        <taxon>Eurotiales</taxon>
        <taxon>Aspergillaceae</taxon>
        <taxon>Aspergillus</taxon>
        <taxon>Aspergillus subgen. Circumdati</taxon>
    </lineage>
</organism>
<evidence type="ECO:0000313" key="1">
    <source>
        <dbReference type="EMBL" id="KAE8391519.1"/>
    </source>
</evidence>
<protein>
    <submittedName>
        <fullName evidence="1">S-adenosyl-L-methionine-dependent methyltransferase</fullName>
    </submittedName>
</protein>
<gene>
    <name evidence="1" type="ORF">BDV23DRAFT_153196</name>
</gene>
<dbReference type="GO" id="GO:0032259">
    <property type="term" value="P:methylation"/>
    <property type="evidence" value="ECO:0007669"/>
    <property type="project" value="UniProtKB-KW"/>
</dbReference>
<dbReference type="OrthoDB" id="184880at2759"/>
<reference evidence="1" key="1">
    <citation type="submission" date="2019-04" db="EMBL/GenBank/DDBJ databases">
        <title>Friends and foes A comparative genomics studyof 23 Aspergillus species from section Flavi.</title>
        <authorList>
            <consortium name="DOE Joint Genome Institute"/>
            <person name="Kjaerbolling I."/>
            <person name="Vesth T."/>
            <person name="Frisvad J.C."/>
            <person name="Nybo J.L."/>
            <person name="Theobald S."/>
            <person name="Kildgaard S."/>
            <person name="Isbrandt T."/>
            <person name="Kuo A."/>
            <person name="Sato A."/>
            <person name="Lyhne E.K."/>
            <person name="Kogle M.E."/>
            <person name="Wiebenga A."/>
            <person name="Kun R.S."/>
            <person name="Lubbers R.J."/>
            <person name="Makela M.R."/>
            <person name="Barry K."/>
            <person name="Chovatia M."/>
            <person name="Clum A."/>
            <person name="Daum C."/>
            <person name="Haridas S."/>
            <person name="He G."/>
            <person name="LaButti K."/>
            <person name="Lipzen A."/>
            <person name="Mondo S."/>
            <person name="Riley R."/>
            <person name="Salamov A."/>
            <person name="Simmons B.A."/>
            <person name="Magnuson J.K."/>
            <person name="Henrissat B."/>
            <person name="Mortensen U.H."/>
            <person name="Larsen T.O."/>
            <person name="Devries R.P."/>
            <person name="Grigoriev I.V."/>
            <person name="Machida M."/>
            <person name="Baker S.E."/>
            <person name="Andersen M.R."/>
        </authorList>
    </citation>
    <scope>NUCLEOTIDE SEQUENCE [LARGE SCALE GENOMIC DNA]</scope>
    <source>
        <strain evidence="1">IBT 14317</strain>
    </source>
</reference>
<keyword evidence="1" id="KW-0808">Transferase</keyword>
<sequence>MVSQSSVFSGTEGNYLLPHHLTETDRLQRQHRHFAAASDNVYFGFPLPPLRDRPLRILDSGCADGVWLRDMVQQYPDHSFALYGVDIASQLFPKNVIHDLRYHDIRLPFPDSWGWEDSFDIVHQRLLVWALKKHEWRPVIGHLKKLLKPGGTIQLTECQWLRPENWDTHPEQHLLGLTQIWATEGSGFDIHLADKLEPMLKELGFVDVTTVRFPLPYGAKVKDPTNRDMSAELWVESFHHLARLMGDDGIPGVAKTPEEYYAFLGRLVGEMKDKGYVPELRMVCGRKV</sequence>
<proteinExistence type="predicted"/>
<dbReference type="Pfam" id="PF13489">
    <property type="entry name" value="Methyltransf_23"/>
    <property type="match status" value="1"/>
</dbReference>
<dbReference type="PANTHER" id="PTHR43591">
    <property type="entry name" value="METHYLTRANSFERASE"/>
    <property type="match status" value="1"/>
</dbReference>